<dbReference type="Proteomes" id="UP000287651">
    <property type="component" value="Unassembled WGS sequence"/>
</dbReference>
<proteinExistence type="predicted"/>
<organism evidence="2 3">
    <name type="scientific">Ensete ventricosum</name>
    <name type="common">Abyssinian banana</name>
    <name type="synonym">Musa ensete</name>
    <dbReference type="NCBI Taxonomy" id="4639"/>
    <lineage>
        <taxon>Eukaryota</taxon>
        <taxon>Viridiplantae</taxon>
        <taxon>Streptophyta</taxon>
        <taxon>Embryophyta</taxon>
        <taxon>Tracheophyta</taxon>
        <taxon>Spermatophyta</taxon>
        <taxon>Magnoliopsida</taxon>
        <taxon>Liliopsida</taxon>
        <taxon>Zingiberales</taxon>
        <taxon>Musaceae</taxon>
        <taxon>Ensete</taxon>
    </lineage>
</organism>
<feature type="region of interest" description="Disordered" evidence="1">
    <location>
        <begin position="31"/>
        <end position="84"/>
    </location>
</feature>
<gene>
    <name evidence="2" type="ORF">B296_00047338</name>
</gene>
<evidence type="ECO:0000256" key="1">
    <source>
        <dbReference type="SAM" id="MobiDB-lite"/>
    </source>
</evidence>
<sequence length="84" mass="9504">MPRNQGNDYEKAEPCDVLSLKELPSVGRCKEKREGCRKKVGKQRQAEKVGVRRHVPRLQASESSPRDGSRHSLAPSLRPRTRAI</sequence>
<reference evidence="2 3" key="1">
    <citation type="journal article" date="2014" name="Agronomy (Basel)">
        <title>A Draft Genome Sequence for Ensete ventricosum, the Drought-Tolerant Tree Against Hunger.</title>
        <authorList>
            <person name="Harrison J."/>
            <person name="Moore K.A."/>
            <person name="Paszkiewicz K."/>
            <person name="Jones T."/>
            <person name="Grant M."/>
            <person name="Ambacheew D."/>
            <person name="Muzemil S."/>
            <person name="Studholme D.J."/>
        </authorList>
    </citation>
    <scope>NUCLEOTIDE SEQUENCE [LARGE SCALE GENOMIC DNA]</scope>
</reference>
<dbReference type="EMBL" id="AMZH03025597">
    <property type="protein sequence ID" value="RRT35097.1"/>
    <property type="molecule type" value="Genomic_DNA"/>
</dbReference>
<dbReference type="AlphaFoldDB" id="A0A426X6K6"/>
<evidence type="ECO:0000313" key="3">
    <source>
        <dbReference type="Proteomes" id="UP000287651"/>
    </source>
</evidence>
<accession>A0A426X6K6</accession>
<protein>
    <submittedName>
        <fullName evidence="2">Uncharacterized protein</fullName>
    </submittedName>
</protein>
<name>A0A426X6K6_ENSVE</name>
<comment type="caution">
    <text evidence="2">The sequence shown here is derived from an EMBL/GenBank/DDBJ whole genome shotgun (WGS) entry which is preliminary data.</text>
</comment>
<evidence type="ECO:0000313" key="2">
    <source>
        <dbReference type="EMBL" id="RRT35097.1"/>
    </source>
</evidence>